<dbReference type="OrthoDB" id="43458at2759"/>
<dbReference type="Proteomes" id="UP000799772">
    <property type="component" value="Unassembled WGS sequence"/>
</dbReference>
<dbReference type="AlphaFoldDB" id="A0A9P4M618"/>
<keyword evidence="3 6" id="KW-0812">Transmembrane</keyword>
<feature type="transmembrane region" description="Helical" evidence="6">
    <location>
        <begin position="14"/>
        <end position="37"/>
    </location>
</feature>
<keyword evidence="5 6" id="KW-0472">Membrane</keyword>
<evidence type="ECO:0000313" key="7">
    <source>
        <dbReference type="EMBL" id="KAF2099266.1"/>
    </source>
</evidence>
<keyword evidence="4 6" id="KW-1133">Transmembrane helix</keyword>
<evidence type="ECO:0000256" key="4">
    <source>
        <dbReference type="ARBA" id="ARBA00022989"/>
    </source>
</evidence>
<evidence type="ECO:0000256" key="3">
    <source>
        <dbReference type="ARBA" id="ARBA00022692"/>
    </source>
</evidence>
<feature type="transmembrane region" description="Helical" evidence="6">
    <location>
        <begin position="110"/>
        <end position="128"/>
    </location>
</feature>
<sequence length="159" mass="17247">MVADAPSSDPHPSAIRYILGFLLVGMAWGLTTPFMRLASIKEEQQRKAATASGLPSEQPIEGSWLKRKTVAIYRGVVGLLKRPGYLIPLVINLTGSVWFFLLVGKAELSLTVPITNSLAFLFTVLGEWWAEGKVIARDTWIGIALVLGGIALCVHSKTS</sequence>
<dbReference type="GO" id="GO:0016020">
    <property type="term" value="C:membrane"/>
    <property type="evidence" value="ECO:0007669"/>
    <property type="project" value="UniProtKB-SubCell"/>
</dbReference>
<reference evidence="7" key="1">
    <citation type="journal article" date="2020" name="Stud. Mycol.">
        <title>101 Dothideomycetes genomes: a test case for predicting lifestyles and emergence of pathogens.</title>
        <authorList>
            <person name="Haridas S."/>
            <person name="Albert R."/>
            <person name="Binder M."/>
            <person name="Bloem J."/>
            <person name="Labutti K."/>
            <person name="Salamov A."/>
            <person name="Andreopoulos B."/>
            <person name="Baker S."/>
            <person name="Barry K."/>
            <person name="Bills G."/>
            <person name="Bluhm B."/>
            <person name="Cannon C."/>
            <person name="Castanera R."/>
            <person name="Culley D."/>
            <person name="Daum C."/>
            <person name="Ezra D."/>
            <person name="Gonzalez J."/>
            <person name="Henrissat B."/>
            <person name="Kuo A."/>
            <person name="Liang C."/>
            <person name="Lipzen A."/>
            <person name="Lutzoni F."/>
            <person name="Magnuson J."/>
            <person name="Mondo S."/>
            <person name="Nolan M."/>
            <person name="Ohm R."/>
            <person name="Pangilinan J."/>
            <person name="Park H.-J."/>
            <person name="Ramirez L."/>
            <person name="Alfaro M."/>
            <person name="Sun H."/>
            <person name="Tritt A."/>
            <person name="Yoshinaga Y."/>
            <person name="Zwiers L.-H."/>
            <person name="Turgeon B."/>
            <person name="Goodwin S."/>
            <person name="Spatafora J."/>
            <person name="Crous P."/>
            <person name="Grigoriev I."/>
        </authorList>
    </citation>
    <scope>NUCLEOTIDE SEQUENCE</scope>
    <source>
        <strain evidence="7">CBS 133067</strain>
    </source>
</reference>
<evidence type="ECO:0000256" key="6">
    <source>
        <dbReference type="SAM" id="Phobius"/>
    </source>
</evidence>
<name>A0A9P4M618_9PEZI</name>
<feature type="transmembrane region" description="Helical" evidence="6">
    <location>
        <begin position="84"/>
        <end position="104"/>
    </location>
</feature>
<protein>
    <recommendedName>
        <fullName evidence="9">Integral membrane protein</fullName>
    </recommendedName>
</protein>
<evidence type="ECO:0000256" key="5">
    <source>
        <dbReference type="ARBA" id="ARBA00023136"/>
    </source>
</evidence>
<comment type="similarity">
    <text evidence="2">Belongs to the TMEM234 family.</text>
</comment>
<dbReference type="EMBL" id="ML978125">
    <property type="protein sequence ID" value="KAF2099266.1"/>
    <property type="molecule type" value="Genomic_DNA"/>
</dbReference>
<proteinExistence type="inferred from homology"/>
<evidence type="ECO:0008006" key="9">
    <source>
        <dbReference type="Google" id="ProtNLM"/>
    </source>
</evidence>
<dbReference type="SUPFAM" id="SSF103481">
    <property type="entry name" value="Multidrug resistance efflux transporter EmrE"/>
    <property type="match status" value="1"/>
</dbReference>
<dbReference type="InterPro" id="IPR018908">
    <property type="entry name" value="TMEM234"/>
</dbReference>
<dbReference type="InterPro" id="IPR037185">
    <property type="entry name" value="EmrE-like"/>
</dbReference>
<dbReference type="Gene3D" id="1.10.3730.20">
    <property type="match status" value="1"/>
</dbReference>
<feature type="transmembrane region" description="Helical" evidence="6">
    <location>
        <begin position="140"/>
        <end position="158"/>
    </location>
</feature>
<accession>A0A9P4M618</accession>
<gene>
    <name evidence="7" type="ORF">NA57DRAFT_74768</name>
</gene>
<keyword evidence="8" id="KW-1185">Reference proteome</keyword>
<evidence type="ECO:0000313" key="8">
    <source>
        <dbReference type="Proteomes" id="UP000799772"/>
    </source>
</evidence>
<dbReference type="PANTHER" id="PTHR28668">
    <property type="entry name" value="TRANSMEMBRANE PROTEIN 234"/>
    <property type="match status" value="1"/>
</dbReference>
<comment type="caution">
    <text evidence="7">The sequence shown here is derived from an EMBL/GenBank/DDBJ whole genome shotgun (WGS) entry which is preliminary data.</text>
</comment>
<dbReference type="Pfam" id="PF10639">
    <property type="entry name" value="TMEM234"/>
    <property type="match status" value="1"/>
</dbReference>
<evidence type="ECO:0000256" key="1">
    <source>
        <dbReference type="ARBA" id="ARBA00004141"/>
    </source>
</evidence>
<comment type="subcellular location">
    <subcellularLocation>
        <location evidence="1">Membrane</location>
        <topology evidence="1">Multi-pass membrane protein</topology>
    </subcellularLocation>
</comment>
<evidence type="ECO:0000256" key="2">
    <source>
        <dbReference type="ARBA" id="ARBA00005977"/>
    </source>
</evidence>
<organism evidence="7 8">
    <name type="scientific">Rhizodiscina lignyota</name>
    <dbReference type="NCBI Taxonomy" id="1504668"/>
    <lineage>
        <taxon>Eukaryota</taxon>
        <taxon>Fungi</taxon>
        <taxon>Dikarya</taxon>
        <taxon>Ascomycota</taxon>
        <taxon>Pezizomycotina</taxon>
        <taxon>Dothideomycetes</taxon>
        <taxon>Pleosporomycetidae</taxon>
        <taxon>Aulographales</taxon>
        <taxon>Rhizodiscinaceae</taxon>
        <taxon>Rhizodiscina</taxon>
    </lineage>
</organism>
<dbReference type="PANTHER" id="PTHR28668:SF1">
    <property type="entry name" value="TRANSMEMBRANE PROTEIN 234"/>
    <property type="match status" value="1"/>
</dbReference>